<comment type="caution">
    <text evidence="1">The sequence shown here is derived from an EMBL/GenBank/DDBJ whole genome shotgun (WGS) entry which is preliminary data.</text>
</comment>
<evidence type="ECO:0000313" key="1">
    <source>
        <dbReference type="EMBL" id="CAG8747320.1"/>
    </source>
</evidence>
<dbReference type="AlphaFoldDB" id="A0A9N9IQM6"/>
<protein>
    <submittedName>
        <fullName evidence="1">11198_t:CDS:1</fullName>
    </submittedName>
</protein>
<dbReference type="Proteomes" id="UP000789570">
    <property type="component" value="Unassembled WGS sequence"/>
</dbReference>
<keyword evidence="2" id="KW-1185">Reference proteome</keyword>
<reference evidence="1" key="1">
    <citation type="submission" date="2021-06" db="EMBL/GenBank/DDBJ databases">
        <authorList>
            <person name="Kallberg Y."/>
            <person name="Tangrot J."/>
            <person name="Rosling A."/>
        </authorList>
    </citation>
    <scope>NUCLEOTIDE SEQUENCE</scope>
    <source>
        <strain evidence="1">UK204</strain>
    </source>
</reference>
<evidence type="ECO:0000313" key="2">
    <source>
        <dbReference type="Proteomes" id="UP000789570"/>
    </source>
</evidence>
<dbReference type="EMBL" id="CAJVPQ010017032">
    <property type="protein sequence ID" value="CAG8747320.1"/>
    <property type="molecule type" value="Genomic_DNA"/>
</dbReference>
<gene>
    <name evidence="1" type="ORF">FCALED_LOCUS16055</name>
</gene>
<feature type="non-terminal residue" evidence="1">
    <location>
        <position position="110"/>
    </location>
</feature>
<proteinExistence type="predicted"/>
<sequence length="110" mass="12959">MRTVQEKAPLEENSEEESLKFRFDLLSSEHEYLKGLLTKYSSLLSQECDTNEKLEETICQLRDDISFIRSVVNNSMVKSERLRKCNKFLHDQLIENGKLYNFNVELEPPN</sequence>
<accession>A0A9N9IQM6</accession>
<organism evidence="1 2">
    <name type="scientific">Funneliformis caledonium</name>
    <dbReference type="NCBI Taxonomy" id="1117310"/>
    <lineage>
        <taxon>Eukaryota</taxon>
        <taxon>Fungi</taxon>
        <taxon>Fungi incertae sedis</taxon>
        <taxon>Mucoromycota</taxon>
        <taxon>Glomeromycotina</taxon>
        <taxon>Glomeromycetes</taxon>
        <taxon>Glomerales</taxon>
        <taxon>Glomeraceae</taxon>
        <taxon>Funneliformis</taxon>
    </lineage>
</organism>
<name>A0A9N9IQM6_9GLOM</name>